<dbReference type="EMBL" id="JAGHQM010000989">
    <property type="protein sequence ID" value="KAH0556862.1"/>
    <property type="molecule type" value="Genomic_DNA"/>
</dbReference>
<dbReference type="AlphaFoldDB" id="A0A9P8L9F1"/>
<evidence type="ECO:0000313" key="3">
    <source>
        <dbReference type="Proteomes" id="UP000750711"/>
    </source>
</evidence>
<keyword evidence="3" id="KW-1185">Reference proteome</keyword>
<organism evidence="2 3">
    <name type="scientific">Trichoglossum hirsutum</name>
    <dbReference type="NCBI Taxonomy" id="265104"/>
    <lineage>
        <taxon>Eukaryota</taxon>
        <taxon>Fungi</taxon>
        <taxon>Dikarya</taxon>
        <taxon>Ascomycota</taxon>
        <taxon>Pezizomycotina</taxon>
        <taxon>Geoglossomycetes</taxon>
        <taxon>Geoglossales</taxon>
        <taxon>Geoglossaceae</taxon>
        <taxon>Trichoglossum</taxon>
    </lineage>
</organism>
<proteinExistence type="predicted"/>
<evidence type="ECO:0000256" key="1">
    <source>
        <dbReference type="SAM" id="MobiDB-lite"/>
    </source>
</evidence>
<accession>A0A9P8L9F1</accession>
<dbReference type="Gene3D" id="1.25.40.10">
    <property type="entry name" value="Tetratricopeptide repeat domain"/>
    <property type="match status" value="1"/>
</dbReference>
<comment type="caution">
    <text evidence="2">The sequence shown here is derived from an EMBL/GenBank/DDBJ whole genome shotgun (WGS) entry which is preliminary data.</text>
</comment>
<gene>
    <name evidence="2" type="ORF">GP486_005350</name>
</gene>
<sequence>MAAENLDSSGLNQLIQDIDNAVAQLQASELGSAYGYFSTQFYERFRVEKSCQHLRWLDLATEYGEKALQHTPPGDFNLAIRLDRQSSMLQDKYILLGDDGNLGLIQKAVELGRQAVDVQAKTEEDRLDRADFCGNLGDVLLTLYQRESDPGLLDEAAQYAEEAVLSATGVTKANHLNTLANILLEKSLVVTSPETLGLAFKIIQQALALDSSRSALWHTSAIIREQLYICDSFSKDEYLEAALDDALKAVELTERHVQTGGETRATQVTCVNHLSSLLAQRYRRYGNLQDLRKAVELGRSVFTDLKSNVPQFLRASQVLTNALAQLYEREGRIEHLNESIKISEEAMNGPSPRQFRCLPGSLQILYDLHPPQRLQHPMGRRRPDSQEPWPLQSLR</sequence>
<reference evidence="2" key="1">
    <citation type="submission" date="2021-03" db="EMBL/GenBank/DDBJ databases">
        <title>Comparative genomics and phylogenomic investigation of the class Geoglossomycetes provide insights into ecological specialization and systematics.</title>
        <authorList>
            <person name="Melie T."/>
            <person name="Pirro S."/>
            <person name="Miller A.N."/>
            <person name="Quandt A."/>
        </authorList>
    </citation>
    <scope>NUCLEOTIDE SEQUENCE</scope>
    <source>
        <strain evidence="2">CAQ_001_2017</strain>
    </source>
</reference>
<protein>
    <submittedName>
        <fullName evidence="2">Uncharacterized protein</fullName>
    </submittedName>
</protein>
<dbReference type="SUPFAM" id="SSF48452">
    <property type="entry name" value="TPR-like"/>
    <property type="match status" value="1"/>
</dbReference>
<evidence type="ECO:0000313" key="2">
    <source>
        <dbReference type="EMBL" id="KAH0556862.1"/>
    </source>
</evidence>
<name>A0A9P8L9F1_9PEZI</name>
<dbReference type="InterPro" id="IPR011990">
    <property type="entry name" value="TPR-like_helical_dom_sf"/>
</dbReference>
<feature type="region of interest" description="Disordered" evidence="1">
    <location>
        <begin position="373"/>
        <end position="395"/>
    </location>
</feature>
<dbReference type="Proteomes" id="UP000750711">
    <property type="component" value="Unassembled WGS sequence"/>
</dbReference>